<name>A0A6J5B3A7_9BURK</name>
<organism evidence="1 2">
    <name type="scientific">Paraburkholderia sediminicola</name>
    <dbReference type="NCBI Taxonomy" id="458836"/>
    <lineage>
        <taxon>Bacteria</taxon>
        <taxon>Pseudomonadati</taxon>
        <taxon>Pseudomonadota</taxon>
        <taxon>Betaproteobacteria</taxon>
        <taxon>Burkholderiales</taxon>
        <taxon>Burkholderiaceae</taxon>
        <taxon>Paraburkholderia</taxon>
    </lineage>
</organism>
<dbReference type="RefSeq" id="WP_175051115.1">
    <property type="nucleotide sequence ID" value="NZ_CADIKC010000003.1"/>
</dbReference>
<sequence>MLTREQIQAAVDLKSEVVSVPEWGGDVTVIVMDGRARDVFQVAMQAGDKSVSYFQATLLVATVVGDDAKPLFTADDIEWLRSKSSAALTRVGRIAERLNGFGPAAVEEAAKNSEAAPSGSSGSA</sequence>
<dbReference type="GeneID" id="97041620"/>
<accession>A0A6J5B3A7</accession>
<gene>
    <name evidence="1" type="ORF">LMG24238_02991</name>
</gene>
<proteinExistence type="predicted"/>
<evidence type="ECO:0008006" key="3">
    <source>
        <dbReference type="Google" id="ProtNLM"/>
    </source>
</evidence>
<dbReference type="EMBL" id="CADIKC010000003">
    <property type="protein sequence ID" value="CAB3688536.1"/>
    <property type="molecule type" value="Genomic_DNA"/>
</dbReference>
<evidence type="ECO:0000313" key="2">
    <source>
        <dbReference type="Proteomes" id="UP000494255"/>
    </source>
</evidence>
<keyword evidence="2" id="KW-1185">Reference proteome</keyword>
<evidence type="ECO:0000313" key="1">
    <source>
        <dbReference type="EMBL" id="CAB3688536.1"/>
    </source>
</evidence>
<reference evidence="1 2" key="1">
    <citation type="submission" date="2020-04" db="EMBL/GenBank/DDBJ databases">
        <authorList>
            <person name="De Canck E."/>
        </authorList>
    </citation>
    <scope>NUCLEOTIDE SEQUENCE [LARGE SCALE GENOMIC DNA]</scope>
    <source>
        <strain evidence="1 2">LMG 24238</strain>
    </source>
</reference>
<protein>
    <recommendedName>
        <fullName evidence="3">Tail assembly chaperone</fullName>
    </recommendedName>
</protein>
<dbReference type="AlphaFoldDB" id="A0A6J5B3A7"/>
<dbReference type="Gene3D" id="3.30.2220.20">
    <property type="entry name" value="Phage tail assembly chaperone gp13-like"/>
    <property type="match status" value="1"/>
</dbReference>
<dbReference type="InterPro" id="IPR038556">
    <property type="entry name" value="TAC_Gp13-like_sf"/>
</dbReference>
<dbReference type="Proteomes" id="UP000494255">
    <property type="component" value="Unassembled WGS sequence"/>
</dbReference>